<protein>
    <submittedName>
        <fullName evidence="2">Uncharacterized protein</fullName>
    </submittedName>
</protein>
<gene>
    <name evidence="2" type="ORF">ACH5RR_023560</name>
</gene>
<dbReference type="EMBL" id="JBJUIK010000010">
    <property type="protein sequence ID" value="KAL3516658.1"/>
    <property type="molecule type" value="Genomic_DNA"/>
</dbReference>
<evidence type="ECO:0000256" key="1">
    <source>
        <dbReference type="SAM" id="MobiDB-lite"/>
    </source>
</evidence>
<reference evidence="2 3" key="1">
    <citation type="submission" date="2024-11" db="EMBL/GenBank/DDBJ databases">
        <title>A near-complete genome assembly of Cinchona calisaya.</title>
        <authorList>
            <person name="Lian D.C."/>
            <person name="Zhao X.W."/>
            <person name="Wei L."/>
        </authorList>
    </citation>
    <scope>NUCLEOTIDE SEQUENCE [LARGE SCALE GENOMIC DNA]</scope>
    <source>
        <tissue evidence="2">Nenye</tissue>
    </source>
</reference>
<dbReference type="AlphaFoldDB" id="A0ABD2ZB36"/>
<feature type="compositionally biased region" description="Polar residues" evidence="1">
    <location>
        <begin position="1"/>
        <end position="19"/>
    </location>
</feature>
<evidence type="ECO:0000313" key="2">
    <source>
        <dbReference type="EMBL" id="KAL3516658.1"/>
    </source>
</evidence>
<comment type="caution">
    <text evidence="2">The sequence shown here is derived from an EMBL/GenBank/DDBJ whole genome shotgun (WGS) entry which is preliminary data.</text>
</comment>
<proteinExistence type="predicted"/>
<evidence type="ECO:0000313" key="3">
    <source>
        <dbReference type="Proteomes" id="UP001630127"/>
    </source>
</evidence>
<dbReference type="Proteomes" id="UP001630127">
    <property type="component" value="Unassembled WGS sequence"/>
</dbReference>
<accession>A0ABD2ZB36</accession>
<name>A0ABD2ZB36_9GENT</name>
<keyword evidence="3" id="KW-1185">Reference proteome</keyword>
<sequence length="134" mass="14667">MNPSNQGNCGQVLLTSNKSDNSDRIIDPEATDHMTFDSKDISEVTQQRRRSIANANGVTYPITRAGIVALSPSLSFSHTLLVPSPSNKLLSVSQVTAELNCVALIYPTFCLLQAILTKDILLFGIVWDIRHLVI</sequence>
<organism evidence="2 3">
    <name type="scientific">Cinchona calisaya</name>
    <dbReference type="NCBI Taxonomy" id="153742"/>
    <lineage>
        <taxon>Eukaryota</taxon>
        <taxon>Viridiplantae</taxon>
        <taxon>Streptophyta</taxon>
        <taxon>Embryophyta</taxon>
        <taxon>Tracheophyta</taxon>
        <taxon>Spermatophyta</taxon>
        <taxon>Magnoliopsida</taxon>
        <taxon>eudicotyledons</taxon>
        <taxon>Gunneridae</taxon>
        <taxon>Pentapetalae</taxon>
        <taxon>asterids</taxon>
        <taxon>lamiids</taxon>
        <taxon>Gentianales</taxon>
        <taxon>Rubiaceae</taxon>
        <taxon>Cinchonoideae</taxon>
        <taxon>Cinchoneae</taxon>
        <taxon>Cinchona</taxon>
    </lineage>
</organism>
<feature type="region of interest" description="Disordered" evidence="1">
    <location>
        <begin position="1"/>
        <end position="23"/>
    </location>
</feature>